<reference evidence="1 2" key="1">
    <citation type="submission" date="2019-05" db="EMBL/GenBank/DDBJ databases">
        <title>Another draft genome of Portunus trituberculatus and its Hox gene families provides insights of decapod evolution.</title>
        <authorList>
            <person name="Jeong J.-H."/>
            <person name="Song I."/>
            <person name="Kim S."/>
            <person name="Choi T."/>
            <person name="Kim D."/>
            <person name="Ryu S."/>
            <person name="Kim W."/>
        </authorList>
    </citation>
    <scope>NUCLEOTIDE SEQUENCE [LARGE SCALE GENOMIC DNA]</scope>
    <source>
        <tissue evidence="1">Muscle</tissue>
    </source>
</reference>
<comment type="caution">
    <text evidence="1">The sequence shown here is derived from an EMBL/GenBank/DDBJ whole genome shotgun (WGS) entry which is preliminary data.</text>
</comment>
<sequence>MPQHLFLKRSQVKGRWKCRSRKAVPEFTSESIMKAQYDFPHFLGPYYKRGKMALHVACLCLASRDPSTCMGADAPITFLHVEAQ</sequence>
<keyword evidence="2" id="KW-1185">Reference proteome</keyword>
<evidence type="ECO:0000313" key="2">
    <source>
        <dbReference type="Proteomes" id="UP000324222"/>
    </source>
</evidence>
<accession>A0A5B7EWG3</accession>
<protein>
    <submittedName>
        <fullName evidence="1">Uncharacterized protein</fullName>
    </submittedName>
</protein>
<organism evidence="1 2">
    <name type="scientific">Portunus trituberculatus</name>
    <name type="common">Swimming crab</name>
    <name type="synonym">Neptunus trituberculatus</name>
    <dbReference type="NCBI Taxonomy" id="210409"/>
    <lineage>
        <taxon>Eukaryota</taxon>
        <taxon>Metazoa</taxon>
        <taxon>Ecdysozoa</taxon>
        <taxon>Arthropoda</taxon>
        <taxon>Crustacea</taxon>
        <taxon>Multicrustacea</taxon>
        <taxon>Malacostraca</taxon>
        <taxon>Eumalacostraca</taxon>
        <taxon>Eucarida</taxon>
        <taxon>Decapoda</taxon>
        <taxon>Pleocyemata</taxon>
        <taxon>Brachyura</taxon>
        <taxon>Eubrachyura</taxon>
        <taxon>Portunoidea</taxon>
        <taxon>Portunidae</taxon>
        <taxon>Portuninae</taxon>
        <taxon>Portunus</taxon>
    </lineage>
</organism>
<evidence type="ECO:0000313" key="1">
    <source>
        <dbReference type="EMBL" id="MPC37795.1"/>
    </source>
</evidence>
<dbReference type="AlphaFoldDB" id="A0A5B7EWG3"/>
<name>A0A5B7EWG3_PORTR</name>
<proteinExistence type="predicted"/>
<gene>
    <name evidence="1" type="ORF">E2C01_031286</name>
</gene>
<dbReference type="Proteomes" id="UP000324222">
    <property type="component" value="Unassembled WGS sequence"/>
</dbReference>
<dbReference type="EMBL" id="VSRR010003886">
    <property type="protein sequence ID" value="MPC37795.1"/>
    <property type="molecule type" value="Genomic_DNA"/>
</dbReference>